<keyword evidence="2" id="KW-0436">Ligase</keyword>
<proteinExistence type="predicted"/>
<evidence type="ECO:0000313" key="2">
    <source>
        <dbReference type="EMBL" id="PZG51949.1"/>
    </source>
</evidence>
<dbReference type="InterPro" id="IPR042099">
    <property type="entry name" value="ANL_N_sf"/>
</dbReference>
<dbReference type="InterPro" id="IPR000873">
    <property type="entry name" value="AMP-dep_synth/lig_dom"/>
</dbReference>
<reference evidence="2 3" key="1">
    <citation type="submission" date="2018-01" db="EMBL/GenBank/DDBJ databases">
        <title>Draft genome sequence of Sphaerisporangium sp. 7K107.</title>
        <authorList>
            <person name="Sahin N."/>
            <person name="Saygin H."/>
            <person name="Ay H."/>
        </authorList>
    </citation>
    <scope>NUCLEOTIDE SEQUENCE [LARGE SCALE GENOMIC DNA]</scope>
    <source>
        <strain evidence="2 3">7K107</strain>
    </source>
</reference>
<dbReference type="GO" id="GO:0043041">
    <property type="term" value="P:amino acid activation for nonribosomal peptide biosynthetic process"/>
    <property type="evidence" value="ECO:0007669"/>
    <property type="project" value="TreeGrafter"/>
</dbReference>
<dbReference type="PANTHER" id="PTHR45527:SF1">
    <property type="entry name" value="FATTY ACID SYNTHASE"/>
    <property type="match status" value="1"/>
</dbReference>
<dbReference type="GO" id="GO:0031177">
    <property type="term" value="F:phosphopantetheine binding"/>
    <property type="evidence" value="ECO:0007669"/>
    <property type="project" value="TreeGrafter"/>
</dbReference>
<name>A0A2W2HAN0_9ACTN</name>
<dbReference type="Gene3D" id="3.40.50.12780">
    <property type="entry name" value="N-terminal domain of ligase-like"/>
    <property type="match status" value="1"/>
</dbReference>
<evidence type="ECO:0000313" key="3">
    <source>
        <dbReference type="Proteomes" id="UP000248544"/>
    </source>
</evidence>
<protein>
    <submittedName>
        <fullName evidence="2">D-alanine--poly(Phosphoribitol) ligase</fullName>
    </submittedName>
</protein>
<evidence type="ECO:0000259" key="1">
    <source>
        <dbReference type="Pfam" id="PF00501"/>
    </source>
</evidence>
<feature type="domain" description="AMP-dependent synthetase/ligase" evidence="1">
    <location>
        <begin position="15"/>
        <end position="339"/>
    </location>
</feature>
<comment type="caution">
    <text evidence="2">The sequence shown here is derived from an EMBL/GenBank/DDBJ whole genome shotgun (WGS) entry which is preliminary data.</text>
</comment>
<dbReference type="InterPro" id="IPR045851">
    <property type="entry name" value="AMP-bd_C_sf"/>
</dbReference>
<dbReference type="GO" id="GO:0005737">
    <property type="term" value="C:cytoplasm"/>
    <property type="evidence" value="ECO:0007669"/>
    <property type="project" value="TreeGrafter"/>
</dbReference>
<gene>
    <name evidence="2" type="ORF">C1I98_08085</name>
</gene>
<dbReference type="PROSITE" id="PS00455">
    <property type="entry name" value="AMP_BINDING"/>
    <property type="match status" value="1"/>
</dbReference>
<sequence length="480" mass="50679">MNALHERFLRGLALAPDRVAVRVGPDAITYRELHARALLRAGALPATTVGVLAAKSVDAYAGILAALYAGATVVPLHAGFPVARLAGMVAQSGVSALVTDEAGAAVLPALKALAPQVYAPAPERPLAGPRGADPSDVAYILFTSGSTGRPKGVPITHAGTAHYFGLLDDRYDFTPGDVFSQTFDLNFDCAMFDVFCAWGAGGSVVAVPPQAYRRMPEFVAGHGMTVWFSTPSAIALVRRTGGLAPGSMPALRWSFFAGEALTCADAADWQAAAAHSTLENLYGPTELTVTISAYRWAGEESARLGVNGVVPIGTIHDGHDHLIVDGELCVAGPQMTPGYVDPADDEGRFLSRDGRRWYRTGDRVRELPGCTLLYLGRLDGQVQVHGLRIELAEIDHALRGCAGVTDAVTVGVTTDGGVELVAFYTGTASSTAKLAEQLGRVLPAGMIPRRFRHLEDLPLNHNRKVDKGELRGLAATLLRG</sequence>
<dbReference type="AlphaFoldDB" id="A0A2W2HAN0"/>
<organism evidence="2 3">
    <name type="scientific">Spongiactinospora gelatinilytica</name>
    <dbReference type="NCBI Taxonomy" id="2666298"/>
    <lineage>
        <taxon>Bacteria</taxon>
        <taxon>Bacillati</taxon>
        <taxon>Actinomycetota</taxon>
        <taxon>Actinomycetes</taxon>
        <taxon>Streptosporangiales</taxon>
        <taxon>Streptosporangiaceae</taxon>
        <taxon>Spongiactinospora</taxon>
    </lineage>
</organism>
<dbReference type="SUPFAM" id="SSF56801">
    <property type="entry name" value="Acetyl-CoA synthetase-like"/>
    <property type="match status" value="1"/>
</dbReference>
<dbReference type="Pfam" id="PF00501">
    <property type="entry name" value="AMP-binding"/>
    <property type="match status" value="1"/>
</dbReference>
<dbReference type="Proteomes" id="UP000248544">
    <property type="component" value="Unassembled WGS sequence"/>
</dbReference>
<dbReference type="GO" id="GO:0016874">
    <property type="term" value="F:ligase activity"/>
    <property type="evidence" value="ECO:0007669"/>
    <property type="project" value="UniProtKB-KW"/>
</dbReference>
<accession>A0A2W2HAN0</accession>
<dbReference type="InterPro" id="IPR020845">
    <property type="entry name" value="AMP-binding_CS"/>
</dbReference>
<dbReference type="PANTHER" id="PTHR45527">
    <property type="entry name" value="NONRIBOSOMAL PEPTIDE SYNTHETASE"/>
    <property type="match status" value="1"/>
</dbReference>
<dbReference type="Gene3D" id="3.30.300.30">
    <property type="match status" value="1"/>
</dbReference>
<dbReference type="EMBL" id="POUA01000040">
    <property type="protein sequence ID" value="PZG51949.1"/>
    <property type="molecule type" value="Genomic_DNA"/>
</dbReference>
<dbReference type="GO" id="GO:0044550">
    <property type="term" value="P:secondary metabolite biosynthetic process"/>
    <property type="evidence" value="ECO:0007669"/>
    <property type="project" value="TreeGrafter"/>
</dbReference>
<keyword evidence="3" id="KW-1185">Reference proteome</keyword>
<dbReference type="RefSeq" id="WP_111166458.1">
    <property type="nucleotide sequence ID" value="NZ_POUA01000040.1"/>
</dbReference>